<name>A0A7J4XF92_9BACE</name>
<dbReference type="AlphaFoldDB" id="A0A7J4XF92"/>
<proteinExistence type="predicted"/>
<protein>
    <submittedName>
        <fullName evidence="2">Uncharacterized protein</fullName>
    </submittedName>
</protein>
<gene>
    <name evidence="2" type="ORF">F3F73_17655</name>
</gene>
<evidence type="ECO:0000256" key="1">
    <source>
        <dbReference type="SAM" id="SignalP"/>
    </source>
</evidence>
<accession>A0A7J4XF92</accession>
<feature type="signal peptide" evidence="1">
    <location>
        <begin position="1"/>
        <end position="19"/>
    </location>
</feature>
<evidence type="ECO:0000313" key="3">
    <source>
        <dbReference type="Proteomes" id="UP000422221"/>
    </source>
</evidence>
<dbReference type="EMBL" id="VWMK01000019">
    <property type="protein sequence ID" value="KAA3760694.1"/>
    <property type="molecule type" value="Genomic_DNA"/>
</dbReference>
<feature type="chain" id="PRO_5029665290" evidence="1">
    <location>
        <begin position="20"/>
        <end position="334"/>
    </location>
</feature>
<sequence>MTKTGFLICFLFIVNKAFAQVDNFYYTSYNKIDSMLTGKKELNLKEAIFTTENAYFDGNLSHYRFENSLQQFTSFIKSLSTNKLISYNHTDFHSVNTHAAIFRMMTDTIPVHVSDTTLLYHLPFQYNFDDYAGKKEWSNMFVSTLMVTRKGNCHSLPLFYKLLTEELGEKSWLALAPNHAYIKLHNQADGWYNVELTSGQFPTDVWIKASGYIHTDAIRNGIYMDTLSLKATVAICMTDLAEGYKHKFTSTYEPEFILQCCNRTLEAFPNYINALLLKAETLFEMFTKTKNENYYRKAENIYSHIHQLGYRKMPEKMYLKWLQSIKEHPGTHHQ</sequence>
<organism evidence="2 3">
    <name type="scientific">Bacteroides salyersiae</name>
    <dbReference type="NCBI Taxonomy" id="291644"/>
    <lineage>
        <taxon>Bacteria</taxon>
        <taxon>Pseudomonadati</taxon>
        <taxon>Bacteroidota</taxon>
        <taxon>Bacteroidia</taxon>
        <taxon>Bacteroidales</taxon>
        <taxon>Bacteroidaceae</taxon>
        <taxon>Bacteroides</taxon>
    </lineage>
</organism>
<dbReference type="Proteomes" id="UP000422221">
    <property type="component" value="Unassembled WGS sequence"/>
</dbReference>
<keyword evidence="1" id="KW-0732">Signal</keyword>
<evidence type="ECO:0000313" key="2">
    <source>
        <dbReference type="EMBL" id="KAA3760694.1"/>
    </source>
</evidence>
<reference evidence="2 3" key="1">
    <citation type="journal article" date="2019" name="Nat. Med.">
        <title>A library of human gut bacterial isolates paired with longitudinal multiomics data enables mechanistic microbiome research.</title>
        <authorList>
            <person name="Poyet M."/>
            <person name="Groussin M."/>
            <person name="Gibbons S.M."/>
            <person name="Avila-Pacheco J."/>
            <person name="Jiang X."/>
            <person name="Kearney S.M."/>
            <person name="Perrotta A.R."/>
            <person name="Berdy B."/>
            <person name="Zhao S."/>
            <person name="Lieberman T.D."/>
            <person name="Swanson P.K."/>
            <person name="Smith M."/>
            <person name="Roesemann S."/>
            <person name="Alexander J.E."/>
            <person name="Rich S.A."/>
            <person name="Livny J."/>
            <person name="Vlamakis H."/>
            <person name="Clish C."/>
            <person name="Bullock K."/>
            <person name="Deik A."/>
            <person name="Scott J."/>
            <person name="Pierce K.A."/>
            <person name="Xavier R.J."/>
            <person name="Alm E.J."/>
        </authorList>
    </citation>
    <scope>NUCLEOTIDE SEQUENCE [LARGE SCALE GENOMIC DNA]</scope>
    <source>
        <strain evidence="2 3">BIOML-A10</strain>
    </source>
</reference>
<comment type="caution">
    <text evidence="2">The sequence shown here is derived from an EMBL/GenBank/DDBJ whole genome shotgun (WGS) entry which is preliminary data.</text>
</comment>